<name>A0ABT1AV58_9FLAO</name>
<proteinExistence type="predicted"/>
<feature type="region of interest" description="Disordered" evidence="1">
    <location>
        <begin position="108"/>
        <end position="127"/>
    </location>
</feature>
<dbReference type="InterPro" id="IPR053825">
    <property type="entry name" value="DUF7009"/>
</dbReference>
<reference evidence="2 3" key="1">
    <citation type="submission" date="2022-06" db="EMBL/GenBank/DDBJ databases">
        <authorList>
            <person name="Xuan X."/>
        </authorList>
    </citation>
    <scope>NUCLEOTIDE SEQUENCE [LARGE SCALE GENOMIC DNA]</scope>
    <source>
        <strain evidence="2 3">2V75</strain>
    </source>
</reference>
<accession>A0ABT1AV58</accession>
<dbReference type="RefSeq" id="WP_252739885.1">
    <property type="nucleotide sequence ID" value="NZ_JAMXIB010000001.1"/>
</dbReference>
<feature type="compositionally biased region" description="Basic and acidic residues" evidence="1">
    <location>
        <begin position="116"/>
        <end position="127"/>
    </location>
</feature>
<evidence type="ECO:0000313" key="3">
    <source>
        <dbReference type="Proteomes" id="UP001206312"/>
    </source>
</evidence>
<evidence type="ECO:0000256" key="1">
    <source>
        <dbReference type="SAM" id="MobiDB-lite"/>
    </source>
</evidence>
<protein>
    <submittedName>
        <fullName evidence="2">Uncharacterized protein</fullName>
    </submittedName>
</protein>
<comment type="caution">
    <text evidence="2">The sequence shown here is derived from an EMBL/GenBank/DDBJ whole genome shotgun (WGS) entry which is preliminary data.</text>
</comment>
<evidence type="ECO:0000313" key="2">
    <source>
        <dbReference type="EMBL" id="MCO5723510.1"/>
    </source>
</evidence>
<sequence length="127" mass="14152">MKIRIEENAVRYRLRKSEVEKLSREGAVVCHSRFPEGSLHYALRLDPAAKGMSASFAHGTITITLPEAWGLAWPASDEVGFEAAQILEDGTHLELLVEKDFICLDRDPDMQQDQYPHPKSEGGEAAC</sequence>
<dbReference type="Proteomes" id="UP001206312">
    <property type="component" value="Unassembled WGS sequence"/>
</dbReference>
<gene>
    <name evidence="2" type="ORF">NG653_01495</name>
</gene>
<dbReference type="EMBL" id="JAMXIB010000001">
    <property type="protein sequence ID" value="MCO5723510.1"/>
    <property type="molecule type" value="Genomic_DNA"/>
</dbReference>
<organism evidence="2 3">
    <name type="scientific">Robiginitalea marina</name>
    <dbReference type="NCBI Taxonomy" id="2954105"/>
    <lineage>
        <taxon>Bacteria</taxon>
        <taxon>Pseudomonadati</taxon>
        <taxon>Bacteroidota</taxon>
        <taxon>Flavobacteriia</taxon>
        <taxon>Flavobacteriales</taxon>
        <taxon>Flavobacteriaceae</taxon>
        <taxon>Robiginitalea</taxon>
    </lineage>
</organism>
<keyword evidence="3" id="KW-1185">Reference proteome</keyword>
<dbReference type="Pfam" id="PF22668">
    <property type="entry name" value="DUF7009"/>
    <property type="match status" value="1"/>
</dbReference>